<dbReference type="InterPro" id="IPR013406">
    <property type="entry name" value="CHP02574_addiction_mod"/>
</dbReference>
<dbReference type="OrthoDB" id="291542at2"/>
<reference evidence="1 2" key="1">
    <citation type="submission" date="2018-11" db="EMBL/GenBank/DDBJ databases">
        <authorList>
            <person name="Mardanov A.V."/>
            <person name="Ravin N.V."/>
            <person name="Dedysh S.N."/>
        </authorList>
    </citation>
    <scope>NUCLEOTIDE SEQUENCE [LARGE SCALE GENOMIC DNA]</scope>
    <source>
        <strain evidence="1 2">AF10</strain>
    </source>
</reference>
<keyword evidence="2" id="KW-1185">Reference proteome</keyword>
<name>A0A4Q0T1R3_9BACT</name>
<dbReference type="Proteomes" id="UP000289437">
    <property type="component" value="Unassembled WGS sequence"/>
</dbReference>
<comment type="caution">
    <text evidence="1">The sequence shown here is derived from an EMBL/GenBank/DDBJ whole genome shotgun (WGS) entry which is preliminary data.</text>
</comment>
<sequence>MTNLPSQISSLSVAEKFDLLDALWENIEAHPPDLTDEQSSELDRRMASYAQDSSAVIPWEQVRADLFKK</sequence>
<evidence type="ECO:0000313" key="1">
    <source>
        <dbReference type="EMBL" id="RXH57523.1"/>
    </source>
</evidence>
<dbReference type="NCBIfam" id="TIGR02574">
    <property type="entry name" value="stabl_TIGR02574"/>
    <property type="match status" value="1"/>
</dbReference>
<organism evidence="1 2">
    <name type="scientific">Granulicella sibirica</name>
    <dbReference type="NCBI Taxonomy" id="2479048"/>
    <lineage>
        <taxon>Bacteria</taxon>
        <taxon>Pseudomonadati</taxon>
        <taxon>Acidobacteriota</taxon>
        <taxon>Terriglobia</taxon>
        <taxon>Terriglobales</taxon>
        <taxon>Acidobacteriaceae</taxon>
        <taxon>Granulicella</taxon>
    </lineage>
</organism>
<dbReference type="Pfam" id="PF09720">
    <property type="entry name" value="Unstab_antitox"/>
    <property type="match status" value="1"/>
</dbReference>
<dbReference type="RefSeq" id="WP_128911682.1">
    <property type="nucleotide sequence ID" value="NZ_RDSM01000001.1"/>
</dbReference>
<reference evidence="2" key="2">
    <citation type="submission" date="2019-02" db="EMBL/GenBank/DDBJ databases">
        <title>Granulicella sibirica sp. nov., a psychrotolerant acidobacterium isolated from an organic soil layer in forested tundra, West Siberia.</title>
        <authorList>
            <person name="Oshkin I.Y."/>
            <person name="Kulichevskaya I.S."/>
            <person name="Rijpstra W.I.C."/>
            <person name="Sinninghe Damste J.S."/>
            <person name="Rakitin A.L."/>
            <person name="Ravin N.V."/>
            <person name="Dedysh S.N."/>
        </authorList>
    </citation>
    <scope>NUCLEOTIDE SEQUENCE [LARGE SCALE GENOMIC DNA]</scope>
    <source>
        <strain evidence="2">AF10</strain>
    </source>
</reference>
<proteinExistence type="predicted"/>
<accession>A0A4Q0T1R3</accession>
<evidence type="ECO:0008006" key="3">
    <source>
        <dbReference type="Google" id="ProtNLM"/>
    </source>
</evidence>
<protein>
    <recommendedName>
        <fullName evidence="3">Addiction module component, TIGR02574 family</fullName>
    </recommendedName>
</protein>
<gene>
    <name evidence="1" type="ORF">GRAN_0833</name>
</gene>
<evidence type="ECO:0000313" key="2">
    <source>
        <dbReference type="Proteomes" id="UP000289437"/>
    </source>
</evidence>
<dbReference type="AlphaFoldDB" id="A0A4Q0T1R3"/>
<dbReference type="EMBL" id="RDSM01000001">
    <property type="protein sequence ID" value="RXH57523.1"/>
    <property type="molecule type" value="Genomic_DNA"/>
</dbReference>